<dbReference type="AlphaFoldDB" id="A0AAW2DWJ3"/>
<protein>
    <submittedName>
        <fullName evidence="1">Uncharacterized protein</fullName>
    </submittedName>
</protein>
<evidence type="ECO:0000313" key="1">
    <source>
        <dbReference type="EMBL" id="KAL0014474.1"/>
    </source>
</evidence>
<accession>A0AAW2DWJ3</accession>
<reference evidence="1 2" key="1">
    <citation type="submission" date="2024-01" db="EMBL/GenBank/DDBJ databases">
        <title>A telomere-to-telomere, gap-free genome of sweet tea (Lithocarpus litseifolius).</title>
        <authorList>
            <person name="Zhou J."/>
        </authorList>
    </citation>
    <scope>NUCLEOTIDE SEQUENCE [LARGE SCALE GENOMIC DNA]</scope>
    <source>
        <strain evidence="1">Zhou-2022a</strain>
        <tissue evidence="1">Leaf</tissue>
    </source>
</reference>
<keyword evidence="2" id="KW-1185">Reference proteome</keyword>
<dbReference type="EMBL" id="JAZDWU010000001">
    <property type="protein sequence ID" value="KAL0014474.1"/>
    <property type="molecule type" value="Genomic_DNA"/>
</dbReference>
<dbReference type="Proteomes" id="UP001459277">
    <property type="component" value="Unassembled WGS sequence"/>
</dbReference>
<comment type="caution">
    <text evidence="1">The sequence shown here is derived from an EMBL/GenBank/DDBJ whole genome shotgun (WGS) entry which is preliminary data.</text>
</comment>
<evidence type="ECO:0000313" key="2">
    <source>
        <dbReference type="Proteomes" id="UP001459277"/>
    </source>
</evidence>
<proteinExistence type="predicted"/>
<name>A0AAW2DWJ3_9ROSI</name>
<gene>
    <name evidence="1" type="ORF">SO802_001543</name>
</gene>
<sequence length="187" mass="21607">MTIDKSLSEENWELLESLTADTHGFSKVPVSHHFIQYLASSLLSISVYWIKCSFKATLLGSIIKLKSLLLKVCTMEVLGVNYQIEELAFEVFDNRTETRMKFCYLDNLDNESLARSYFLEEFTEEAFVVEEPVYDGLQKWIERDDVRILDYKFNAIGQEKAALEKTFKKSQSFDICNCLIIWIGAPA</sequence>
<organism evidence="1 2">
    <name type="scientific">Lithocarpus litseifolius</name>
    <dbReference type="NCBI Taxonomy" id="425828"/>
    <lineage>
        <taxon>Eukaryota</taxon>
        <taxon>Viridiplantae</taxon>
        <taxon>Streptophyta</taxon>
        <taxon>Embryophyta</taxon>
        <taxon>Tracheophyta</taxon>
        <taxon>Spermatophyta</taxon>
        <taxon>Magnoliopsida</taxon>
        <taxon>eudicotyledons</taxon>
        <taxon>Gunneridae</taxon>
        <taxon>Pentapetalae</taxon>
        <taxon>rosids</taxon>
        <taxon>fabids</taxon>
        <taxon>Fagales</taxon>
        <taxon>Fagaceae</taxon>
        <taxon>Lithocarpus</taxon>
    </lineage>
</organism>